<dbReference type="EMBL" id="JBHUOX010000001">
    <property type="protein sequence ID" value="MFD2998835.1"/>
    <property type="molecule type" value="Genomic_DNA"/>
</dbReference>
<name>A0ABW6BM80_9BACT</name>
<keyword evidence="3" id="KW-1185">Reference proteome</keyword>
<dbReference type="PANTHER" id="PTHR46401:SF8">
    <property type="entry name" value="BLL6006 PROTEIN"/>
    <property type="match status" value="1"/>
</dbReference>
<dbReference type="Proteomes" id="UP001597641">
    <property type="component" value="Unassembled WGS sequence"/>
</dbReference>
<dbReference type="SUPFAM" id="SSF53756">
    <property type="entry name" value="UDP-Glycosyltransferase/glycogen phosphorylase"/>
    <property type="match status" value="1"/>
</dbReference>
<dbReference type="CDD" id="cd03809">
    <property type="entry name" value="GT4_MtfB-like"/>
    <property type="match status" value="1"/>
</dbReference>
<dbReference type="Gene3D" id="3.40.50.2000">
    <property type="entry name" value="Glycogen Phosphorylase B"/>
    <property type="match status" value="1"/>
</dbReference>
<sequence length="398" mass="46490">MKKIGLFLDSEPYSGGVFQYNQSIIDALESLPKEEYQVYVIYTKDAWRNYLQQYNFITRYVFISNVDKLISRVGRNYFLNSWRKMSPYVHSLYKTINSLQCDLWVFPTQDHYSYQLDVNAITSIHDLMHRYEDFPEIVQNGEFQLRERLFSNIAKYSGAVLVDSECGKEQVVESYGTDKSKIFVLPYVAPPYIFEEEADDFNEKYQLPDKFLFYPAQFWEHKNHDNLFNALSEVKKTYNDIKLVLVGSKKNGYSKAMSIVKKLDLEANILHLGYVEDKYIPTLYKRARALILPTFFGPTNIPPLEAMALKCPMAVSGIYGMIDQSQDAALYFNPRSVQDISSKMKLLWEDDTLCFDLAEKGLAQFQKWNQRHFNTKFKAIVEERVNVAEDKKPKLTRA</sequence>
<evidence type="ECO:0000313" key="3">
    <source>
        <dbReference type="Proteomes" id="UP001597641"/>
    </source>
</evidence>
<evidence type="ECO:0000259" key="1">
    <source>
        <dbReference type="Pfam" id="PF00534"/>
    </source>
</evidence>
<dbReference type="Pfam" id="PF00534">
    <property type="entry name" value="Glycos_transf_1"/>
    <property type="match status" value="1"/>
</dbReference>
<protein>
    <submittedName>
        <fullName evidence="2">Glycosyltransferase family 4 protein</fullName>
    </submittedName>
</protein>
<proteinExistence type="predicted"/>
<dbReference type="PANTHER" id="PTHR46401">
    <property type="entry name" value="GLYCOSYLTRANSFERASE WBBK-RELATED"/>
    <property type="match status" value="1"/>
</dbReference>
<organism evidence="2 3">
    <name type="scientific">Pontibacter toksunensis</name>
    <dbReference type="NCBI Taxonomy" id="1332631"/>
    <lineage>
        <taxon>Bacteria</taxon>
        <taxon>Pseudomonadati</taxon>
        <taxon>Bacteroidota</taxon>
        <taxon>Cytophagia</taxon>
        <taxon>Cytophagales</taxon>
        <taxon>Hymenobacteraceae</taxon>
        <taxon>Pontibacter</taxon>
    </lineage>
</organism>
<reference evidence="3" key="1">
    <citation type="journal article" date="2019" name="Int. J. Syst. Evol. Microbiol.">
        <title>The Global Catalogue of Microorganisms (GCM) 10K type strain sequencing project: providing services to taxonomists for standard genome sequencing and annotation.</title>
        <authorList>
            <consortium name="The Broad Institute Genomics Platform"/>
            <consortium name="The Broad Institute Genome Sequencing Center for Infectious Disease"/>
            <person name="Wu L."/>
            <person name="Ma J."/>
        </authorList>
    </citation>
    <scope>NUCLEOTIDE SEQUENCE [LARGE SCALE GENOMIC DNA]</scope>
    <source>
        <strain evidence="3">KCTC 23984</strain>
    </source>
</reference>
<feature type="domain" description="Glycosyl transferase family 1" evidence="1">
    <location>
        <begin position="199"/>
        <end position="361"/>
    </location>
</feature>
<dbReference type="InterPro" id="IPR001296">
    <property type="entry name" value="Glyco_trans_1"/>
</dbReference>
<evidence type="ECO:0000313" key="2">
    <source>
        <dbReference type="EMBL" id="MFD2998835.1"/>
    </source>
</evidence>
<comment type="caution">
    <text evidence="2">The sequence shown here is derived from an EMBL/GenBank/DDBJ whole genome shotgun (WGS) entry which is preliminary data.</text>
</comment>
<gene>
    <name evidence="2" type="ORF">ACFS7Z_00560</name>
</gene>
<dbReference type="RefSeq" id="WP_377479269.1">
    <property type="nucleotide sequence ID" value="NZ_JBHUOX010000001.1"/>
</dbReference>
<accession>A0ABW6BM80</accession>